<protein>
    <submittedName>
        <fullName evidence="1">Uncharacterized protein</fullName>
    </submittedName>
</protein>
<organism evidence="1 2">
    <name type="scientific">Steinernema carpocapsae</name>
    <name type="common">Entomopathogenic nematode</name>
    <dbReference type="NCBI Taxonomy" id="34508"/>
    <lineage>
        <taxon>Eukaryota</taxon>
        <taxon>Metazoa</taxon>
        <taxon>Ecdysozoa</taxon>
        <taxon>Nematoda</taxon>
        <taxon>Chromadorea</taxon>
        <taxon>Rhabditida</taxon>
        <taxon>Tylenchina</taxon>
        <taxon>Panagrolaimomorpha</taxon>
        <taxon>Strongyloidoidea</taxon>
        <taxon>Steinernematidae</taxon>
        <taxon>Steinernema</taxon>
    </lineage>
</organism>
<dbReference type="Proteomes" id="UP000298663">
    <property type="component" value="Chromosome X"/>
</dbReference>
<keyword evidence="2" id="KW-1185">Reference proteome</keyword>
<name>A0A4U8URW9_STECR</name>
<comment type="caution">
    <text evidence="1">The sequence shown here is derived from an EMBL/GenBank/DDBJ whole genome shotgun (WGS) entry which is preliminary data.</text>
</comment>
<dbReference type="EMBL" id="AZBU02000001">
    <property type="protein sequence ID" value="TMS35279.1"/>
    <property type="molecule type" value="Genomic_DNA"/>
</dbReference>
<reference evidence="1 2" key="2">
    <citation type="journal article" date="2019" name="G3 (Bethesda)">
        <title>Hybrid Assembly of the Genome of the Entomopathogenic Nematode Steinernema carpocapsae Identifies the X-Chromosome.</title>
        <authorList>
            <person name="Serra L."/>
            <person name="Macchietto M."/>
            <person name="Macias-Munoz A."/>
            <person name="McGill C.J."/>
            <person name="Rodriguez I.M."/>
            <person name="Rodriguez B."/>
            <person name="Murad R."/>
            <person name="Mortazavi A."/>
        </authorList>
    </citation>
    <scope>NUCLEOTIDE SEQUENCE [LARGE SCALE GENOMIC DNA]</scope>
    <source>
        <strain evidence="1 2">ALL</strain>
    </source>
</reference>
<accession>A0A4U8URW9</accession>
<dbReference type="AlphaFoldDB" id="A0A4U8URW9"/>
<dbReference type="EMBL" id="CM016762">
    <property type="protein sequence ID" value="TMS35279.1"/>
    <property type="molecule type" value="Genomic_DNA"/>
</dbReference>
<sequence>MMNAPSAALCNVTSDALCVANQTKRRLSFISPIFRCHISAAPFRGINSGMNLVDFNAAKRHKMPTVTFAFLGQLSYVHRGLTKKGQIE</sequence>
<evidence type="ECO:0000313" key="1">
    <source>
        <dbReference type="EMBL" id="TMS35279.1"/>
    </source>
</evidence>
<reference evidence="1 2" key="1">
    <citation type="journal article" date="2015" name="Genome Biol.">
        <title>Comparative genomics of Steinernema reveals deeply conserved gene regulatory networks.</title>
        <authorList>
            <person name="Dillman A.R."/>
            <person name="Macchietto M."/>
            <person name="Porter C.F."/>
            <person name="Rogers A."/>
            <person name="Williams B."/>
            <person name="Antoshechkin I."/>
            <person name="Lee M.M."/>
            <person name="Goodwin Z."/>
            <person name="Lu X."/>
            <person name="Lewis E.E."/>
            <person name="Goodrich-Blair H."/>
            <person name="Stock S.P."/>
            <person name="Adams B.J."/>
            <person name="Sternberg P.W."/>
            <person name="Mortazavi A."/>
        </authorList>
    </citation>
    <scope>NUCLEOTIDE SEQUENCE [LARGE SCALE GENOMIC DNA]</scope>
    <source>
        <strain evidence="1 2">ALL</strain>
    </source>
</reference>
<gene>
    <name evidence="1" type="ORF">L596_002715</name>
</gene>
<evidence type="ECO:0000313" key="2">
    <source>
        <dbReference type="Proteomes" id="UP000298663"/>
    </source>
</evidence>
<proteinExistence type="predicted"/>